<sequence length="367" mass="43285">MNTDLNPYLMNQDEIQVTMEVEQSKDHAEPRELNEEEAYKQLEFIGLISHLEKSGNHPVYRIHLKRKDTFVIVFKNIHDTLKRIDPFYMKDDTCTSPEVDLCRKVFRAVLPQHILTDHQTDFWHKSQSDLVAITPEQSVFKAEIINLLCHKLSQAIATDEDYKKAKQLRKKKSLKQKKQAKKLIRKLIHKFSKLLVIRIDFSINRNFKITLELLKNYLSIFLKKLHTPNDKVPPIVGYIWKLEYGIQKGYHYHFIFFMDGNIYKQDTYFADLLGKLWKNITQNKGSYHSCNHDKAFYQKLAIGTLVHNDQEKIDALDQLVVNYLTKTSQFIIEKSQVKQRTFGYSTRNLERSNVGRPRKLLLETIVT</sequence>
<dbReference type="RefSeq" id="WP_151789881.1">
    <property type="nucleotide sequence ID" value="NZ_BKNY01000022.1"/>
</dbReference>
<dbReference type="Pfam" id="PF11726">
    <property type="entry name" value="YagK_YfjJ_C"/>
    <property type="match status" value="1"/>
</dbReference>
<proteinExistence type="predicted"/>
<evidence type="ECO:0000259" key="1">
    <source>
        <dbReference type="Pfam" id="PF11726"/>
    </source>
</evidence>
<dbReference type="Proteomes" id="UP000516862">
    <property type="component" value="Chromosome"/>
</dbReference>
<evidence type="ECO:0000313" key="2">
    <source>
        <dbReference type="EMBL" id="QNX05636.1"/>
    </source>
</evidence>
<gene>
    <name evidence="2" type="ORF">IC796_01245</name>
</gene>
<organism evidence="2 3">
    <name type="scientific">Acinetobacter seifertii</name>
    <dbReference type="NCBI Taxonomy" id="1530123"/>
    <lineage>
        <taxon>Bacteria</taxon>
        <taxon>Pseudomonadati</taxon>
        <taxon>Pseudomonadota</taxon>
        <taxon>Gammaproteobacteria</taxon>
        <taxon>Moraxellales</taxon>
        <taxon>Moraxellaceae</taxon>
        <taxon>Acinetobacter</taxon>
        <taxon>Acinetobacter calcoaceticus/baumannii complex</taxon>
    </lineage>
</organism>
<protein>
    <submittedName>
        <fullName evidence="2">Inovirus-type Gp2 protein</fullName>
    </submittedName>
</protein>
<dbReference type="InterPro" id="IPR057271">
    <property type="entry name" value="YagK_YfjJ_C"/>
</dbReference>
<reference evidence="3" key="1">
    <citation type="submission" date="2020-09" db="EMBL/GenBank/DDBJ databases">
        <title>Clinical and molecular characterization of Acinetobacter seifertii in Taiwan.</title>
        <authorList>
            <person name="Li L.-H."/>
            <person name="Yang Y.-S."/>
            <person name="Sun J.-R."/>
            <person name="Huang T.-W."/>
            <person name="Huang W.-C."/>
            <person name="Wang Y.-C."/>
            <person name="Kuo T.-H."/>
            <person name="Kuo S.-C."/>
            <person name="Chen T.-L."/>
        </authorList>
    </citation>
    <scope>NUCLEOTIDE SEQUENCE [LARGE SCALE GENOMIC DNA]</scope>
    <source>
        <strain evidence="3">AS73</strain>
    </source>
</reference>
<dbReference type="AlphaFoldDB" id="A0A7H2PS03"/>
<reference evidence="2 3" key="2">
    <citation type="submission" date="2020-09" db="EMBL/GenBank/DDBJ databases">
        <authorList>
            <person name="Chen F.-J."/>
            <person name="Lee Y.-T."/>
        </authorList>
    </citation>
    <scope>NUCLEOTIDE SEQUENCE [LARGE SCALE GENOMIC DNA]</scope>
    <source>
        <strain evidence="2 3">AS73</strain>
    </source>
</reference>
<evidence type="ECO:0000313" key="3">
    <source>
        <dbReference type="Proteomes" id="UP000516862"/>
    </source>
</evidence>
<name>A0A7H2PS03_9GAMM</name>
<dbReference type="EMBL" id="CP061561">
    <property type="protein sequence ID" value="QNX05636.1"/>
    <property type="molecule type" value="Genomic_DNA"/>
</dbReference>
<feature type="domain" description="YagK/YfjJ C-terminal" evidence="1">
    <location>
        <begin position="189"/>
        <end position="345"/>
    </location>
</feature>
<accession>A0A7H2PS03</accession>